<dbReference type="Proteomes" id="UP000439113">
    <property type="component" value="Unassembled WGS sequence"/>
</dbReference>
<dbReference type="InterPro" id="IPR058240">
    <property type="entry name" value="rSAM_sf"/>
</dbReference>
<dbReference type="AlphaFoldDB" id="A0A6N8DHC5"/>
<dbReference type="OrthoDB" id="9801424at2"/>
<gene>
    <name evidence="10" type="ORF">GJ654_02100</name>
</gene>
<dbReference type="PANTHER" id="PTHR43409:SF7">
    <property type="entry name" value="BLL1977 PROTEIN"/>
    <property type="match status" value="1"/>
</dbReference>
<dbReference type="InterPro" id="IPR006638">
    <property type="entry name" value="Elp3/MiaA/NifB-like_rSAM"/>
</dbReference>
<dbReference type="SUPFAM" id="SSF102114">
    <property type="entry name" value="Radical SAM enzymes"/>
    <property type="match status" value="1"/>
</dbReference>
<dbReference type="Pfam" id="PF04055">
    <property type="entry name" value="Radical_SAM"/>
    <property type="match status" value="1"/>
</dbReference>
<keyword evidence="5" id="KW-0479">Metal-binding</keyword>
<dbReference type="GO" id="GO:0003824">
    <property type="term" value="F:catalytic activity"/>
    <property type="evidence" value="ECO:0007669"/>
    <property type="project" value="InterPro"/>
</dbReference>
<dbReference type="InterPro" id="IPR007197">
    <property type="entry name" value="rSAM"/>
</dbReference>
<dbReference type="GO" id="GO:0005829">
    <property type="term" value="C:cytosol"/>
    <property type="evidence" value="ECO:0007669"/>
    <property type="project" value="TreeGrafter"/>
</dbReference>
<keyword evidence="2" id="KW-0489">Methyltransferase</keyword>
<comment type="cofactor">
    <cofactor evidence="1">
        <name>[4Fe-4S] cluster</name>
        <dbReference type="ChEBI" id="CHEBI:49883"/>
    </cofactor>
</comment>
<feature type="region of interest" description="Disordered" evidence="8">
    <location>
        <begin position="564"/>
        <end position="584"/>
    </location>
</feature>
<evidence type="ECO:0000256" key="5">
    <source>
        <dbReference type="ARBA" id="ARBA00022723"/>
    </source>
</evidence>
<evidence type="ECO:0000256" key="4">
    <source>
        <dbReference type="ARBA" id="ARBA00022691"/>
    </source>
</evidence>
<evidence type="ECO:0000256" key="8">
    <source>
        <dbReference type="SAM" id="MobiDB-lite"/>
    </source>
</evidence>
<sequence>MSVFQLHLVKPSHYDDDGYVVQWLRSAIPSNSLAALHAIAQDCASRRALGTDVDIQVFVYDETNMRIVPEDISARIAAAGSGLVCLTGVQSNQFPRALDLARRFRAAGAEVAIGGFHVSGCIAMLPELTPELREAQALGCALYAGEVEGRFDQLLQDSFSGQMKPLYDFLKDLPALEGAPFPLLPAEIIAGTTGAVTSFDAGRGCPFQCSFCTIINVQGRKSRHRSADDVEAIIRANLAQGVDSFFITDDNFARNRNWETIFDRLISLREGEGLHFTFIIQVDTMSHRIENFISKAGRAGVRRVFIGLENINPDNLAEVKKKQNRIAEYRDMLLAWKRAGCFTYAGYILGFPNDTPETIRRDIAIIQRELPLDILEFFCLTPLPGSEDHQRLVAKGVWIDPDLNKYDLEHVLTEHPRMSRAEWEGIYQEAWDLYYTPKHMRTIMRRAAATGVSAGHAMFLALWFWGCVKLEKVHPLQGGYFRRKRRRDRRPGMPLENPLVFYPRYAAELVGNHLRLGAMAARLGVFRLWLKRNKPKAAAYMDQALTPPTQTDVDDLDLFQHNESSRAAGEKAKEKAARKAAHAH</sequence>
<keyword evidence="3" id="KW-0808">Transferase</keyword>
<dbReference type="InterPro" id="IPR023404">
    <property type="entry name" value="rSAM_horseshoe"/>
</dbReference>
<evidence type="ECO:0000256" key="1">
    <source>
        <dbReference type="ARBA" id="ARBA00001966"/>
    </source>
</evidence>
<dbReference type="CDD" id="cd01335">
    <property type="entry name" value="Radical_SAM"/>
    <property type="match status" value="1"/>
</dbReference>
<evidence type="ECO:0000313" key="11">
    <source>
        <dbReference type="Proteomes" id="UP000439113"/>
    </source>
</evidence>
<organism evidence="10 11">
    <name type="scientific">Rhodoblastus acidophilus</name>
    <name type="common">Rhodopseudomonas acidophila</name>
    <dbReference type="NCBI Taxonomy" id="1074"/>
    <lineage>
        <taxon>Bacteria</taxon>
        <taxon>Pseudomonadati</taxon>
        <taxon>Pseudomonadota</taxon>
        <taxon>Alphaproteobacteria</taxon>
        <taxon>Hyphomicrobiales</taxon>
        <taxon>Rhodoblastaceae</taxon>
        <taxon>Rhodoblastus</taxon>
    </lineage>
</organism>
<evidence type="ECO:0000256" key="3">
    <source>
        <dbReference type="ARBA" id="ARBA00022679"/>
    </source>
</evidence>
<dbReference type="InterPro" id="IPR034466">
    <property type="entry name" value="Methyltransferase_Class_B"/>
</dbReference>
<accession>A0A6N8DHC5</accession>
<feature type="compositionally biased region" description="Basic and acidic residues" evidence="8">
    <location>
        <begin position="564"/>
        <end position="577"/>
    </location>
</feature>
<name>A0A6N8DHC5_RHOAC</name>
<dbReference type="PANTHER" id="PTHR43409">
    <property type="entry name" value="ANAEROBIC MAGNESIUM-PROTOPORPHYRIN IX MONOMETHYL ESTER CYCLASE-RELATED"/>
    <property type="match status" value="1"/>
</dbReference>
<feature type="domain" description="Radical SAM core" evidence="9">
    <location>
        <begin position="191"/>
        <end position="421"/>
    </location>
</feature>
<evidence type="ECO:0000259" key="9">
    <source>
        <dbReference type="PROSITE" id="PS51918"/>
    </source>
</evidence>
<evidence type="ECO:0000256" key="2">
    <source>
        <dbReference type="ARBA" id="ARBA00022603"/>
    </source>
</evidence>
<dbReference type="SMART" id="SM00729">
    <property type="entry name" value="Elp3"/>
    <property type="match status" value="1"/>
</dbReference>
<dbReference type="EMBL" id="WNKS01000001">
    <property type="protein sequence ID" value="MTV29782.1"/>
    <property type="molecule type" value="Genomic_DNA"/>
</dbReference>
<dbReference type="PROSITE" id="PS51918">
    <property type="entry name" value="RADICAL_SAM"/>
    <property type="match status" value="1"/>
</dbReference>
<protein>
    <submittedName>
        <fullName evidence="10">Radical SAM protein</fullName>
    </submittedName>
</protein>
<comment type="caution">
    <text evidence="10">The sequence shown here is derived from an EMBL/GenBank/DDBJ whole genome shotgun (WGS) entry which is preliminary data.</text>
</comment>
<evidence type="ECO:0000313" key="10">
    <source>
        <dbReference type="EMBL" id="MTV29782.1"/>
    </source>
</evidence>
<evidence type="ECO:0000256" key="7">
    <source>
        <dbReference type="ARBA" id="ARBA00023014"/>
    </source>
</evidence>
<evidence type="ECO:0000256" key="6">
    <source>
        <dbReference type="ARBA" id="ARBA00023004"/>
    </source>
</evidence>
<reference evidence="10 11" key="1">
    <citation type="submission" date="2019-11" db="EMBL/GenBank/DDBJ databases">
        <title>Whole-genome sequence of a Rhodoblastus acidophilus DSM 142.</title>
        <authorList>
            <person name="Kyndt J.A."/>
            <person name="Meyer T.E."/>
        </authorList>
    </citation>
    <scope>NUCLEOTIDE SEQUENCE [LARGE SCALE GENOMIC DNA]</scope>
    <source>
        <strain evidence="10 11">DSM 142</strain>
    </source>
</reference>
<dbReference type="GO" id="GO:0046872">
    <property type="term" value="F:metal ion binding"/>
    <property type="evidence" value="ECO:0007669"/>
    <property type="project" value="UniProtKB-KW"/>
</dbReference>
<dbReference type="InterPro" id="IPR051198">
    <property type="entry name" value="BchE-like"/>
</dbReference>
<dbReference type="RefSeq" id="WP_155444428.1">
    <property type="nucleotide sequence ID" value="NZ_JAOQNR010000001.1"/>
</dbReference>
<dbReference type="Gene3D" id="3.80.30.20">
    <property type="entry name" value="tm_1862 like domain"/>
    <property type="match status" value="1"/>
</dbReference>
<keyword evidence="4" id="KW-0949">S-adenosyl-L-methionine</keyword>
<dbReference type="SFLD" id="SFLDG01082">
    <property type="entry name" value="B12-binding_domain_containing"/>
    <property type="match status" value="1"/>
</dbReference>
<dbReference type="GO" id="GO:0051539">
    <property type="term" value="F:4 iron, 4 sulfur cluster binding"/>
    <property type="evidence" value="ECO:0007669"/>
    <property type="project" value="UniProtKB-KW"/>
</dbReference>
<dbReference type="SFLD" id="SFLDS00029">
    <property type="entry name" value="Radical_SAM"/>
    <property type="match status" value="1"/>
</dbReference>
<keyword evidence="7" id="KW-0411">Iron-sulfur</keyword>
<dbReference type="SFLD" id="SFLDG01123">
    <property type="entry name" value="methyltransferase_(Class_B)"/>
    <property type="match status" value="1"/>
</dbReference>
<proteinExistence type="predicted"/>
<keyword evidence="6" id="KW-0408">Iron</keyword>